<dbReference type="EMBL" id="CP000850">
    <property type="protein sequence ID" value="ABV97544.1"/>
    <property type="molecule type" value="Genomic_DNA"/>
</dbReference>
<dbReference type="HOGENOM" id="CLU_2920006_0_0_11"/>
<accession>A8LVS6</accession>
<reference evidence="1" key="1">
    <citation type="submission" date="2007-10" db="EMBL/GenBank/DDBJ databases">
        <title>Complete sequence of Salinispora arenicola CNS-205.</title>
        <authorList>
            <consortium name="US DOE Joint Genome Institute"/>
            <person name="Copeland A."/>
            <person name="Lucas S."/>
            <person name="Lapidus A."/>
            <person name="Barry K."/>
            <person name="Glavina del Rio T."/>
            <person name="Dalin E."/>
            <person name="Tice H."/>
            <person name="Pitluck S."/>
            <person name="Foster B."/>
            <person name="Schmutz J."/>
            <person name="Larimer F."/>
            <person name="Land M."/>
            <person name="Hauser L."/>
            <person name="Kyrpides N."/>
            <person name="Ivanova N."/>
            <person name="Jensen P.R."/>
            <person name="Moore B.S."/>
            <person name="Penn K."/>
            <person name="Jenkins C."/>
            <person name="Udwary D."/>
            <person name="Xiang L."/>
            <person name="Gontang E."/>
            <person name="Richardson P."/>
        </authorList>
    </citation>
    <scope>NUCLEOTIDE SEQUENCE [LARGE SCALE GENOMIC DNA]</scope>
    <source>
        <strain evidence="1">CNS-205</strain>
    </source>
</reference>
<dbReference type="KEGG" id="saq:Sare_1654"/>
<name>A8LVS6_SALAI</name>
<sequence>MSDDQLADYLDGFVTRGGGQPFKDGATGWYDADRGVVIIQRGEYSMTGYEMSYEDFLRKLK</sequence>
<gene>
    <name evidence="1" type="ordered locus">Sare_1654</name>
</gene>
<evidence type="ECO:0000313" key="1">
    <source>
        <dbReference type="EMBL" id="ABV97544.1"/>
    </source>
</evidence>
<protein>
    <submittedName>
        <fullName evidence="1">Uncharacterized protein</fullName>
    </submittedName>
</protein>
<organism evidence="1">
    <name type="scientific">Salinispora arenicola (strain CNS-205)</name>
    <dbReference type="NCBI Taxonomy" id="391037"/>
    <lineage>
        <taxon>Bacteria</taxon>
        <taxon>Bacillati</taxon>
        <taxon>Actinomycetota</taxon>
        <taxon>Actinomycetes</taxon>
        <taxon>Micromonosporales</taxon>
        <taxon>Micromonosporaceae</taxon>
        <taxon>Salinispora</taxon>
    </lineage>
</organism>
<proteinExistence type="predicted"/>
<dbReference type="AlphaFoldDB" id="A8LVS6"/>